<evidence type="ECO:0000313" key="7">
    <source>
        <dbReference type="EMBL" id="OZI40392.1"/>
    </source>
</evidence>
<sequence length="203" mass="21870">MSLLSPVRRRILCAAAAATVALTLAACGETKLPFKGSDITGTQLGKGLDLVDHNGTPRKLADFSGKALVVFFGFTQCPDVCPTALAELSQVMQKLGPDADRVQVLLVSVDPERDTPEILKQYVTTFDPRFLGLTGTEEQVRKTAASFKAYYAKVPSKDGSTYTMDHSAGFYLFDPKGESRVLANSTIGVDAVAHDLKLLIDEK</sequence>
<dbReference type="CDD" id="cd02968">
    <property type="entry name" value="SCO"/>
    <property type="match status" value="1"/>
</dbReference>
<gene>
    <name evidence="7" type="ORF">CEG14_01080</name>
</gene>
<dbReference type="Pfam" id="PF02630">
    <property type="entry name" value="SCO1-SenC"/>
    <property type="match status" value="1"/>
</dbReference>
<dbReference type="EMBL" id="NEVL01000001">
    <property type="protein sequence ID" value="OZI40392.1"/>
    <property type="molecule type" value="Genomic_DNA"/>
</dbReference>
<reference evidence="7 8" key="1">
    <citation type="submission" date="2017-05" db="EMBL/GenBank/DDBJ databases">
        <title>Complete and WGS of Bordetella genogroups.</title>
        <authorList>
            <person name="Spilker T."/>
            <person name="LiPuma J."/>
        </authorList>
    </citation>
    <scope>NUCLEOTIDE SEQUENCE [LARGE SCALE GENOMIC DNA]</scope>
    <source>
        <strain evidence="7 8">AU17610</strain>
    </source>
</reference>
<dbReference type="AlphaFoldDB" id="A0A261STT9"/>
<feature type="binding site" evidence="3">
    <location>
        <position position="77"/>
    </location>
    <ligand>
        <name>Cu cation</name>
        <dbReference type="ChEBI" id="CHEBI:23378"/>
    </ligand>
</feature>
<dbReference type="PANTHER" id="PTHR12151:SF25">
    <property type="entry name" value="LINALOOL DEHYDRATASE_ISOMERASE DOMAIN-CONTAINING PROTEIN"/>
    <property type="match status" value="1"/>
</dbReference>
<evidence type="ECO:0000313" key="8">
    <source>
        <dbReference type="Proteomes" id="UP000217005"/>
    </source>
</evidence>
<keyword evidence="3" id="KW-0479">Metal-binding</keyword>
<name>A0A261STT9_9BORD</name>
<evidence type="ECO:0000259" key="6">
    <source>
        <dbReference type="PROSITE" id="PS51352"/>
    </source>
</evidence>
<dbReference type="RefSeq" id="WP_094824510.1">
    <property type="nucleotide sequence ID" value="NZ_NEVL01000001.1"/>
</dbReference>
<protein>
    <submittedName>
        <fullName evidence="7">SCO family protein</fullName>
    </submittedName>
</protein>
<proteinExistence type="inferred from homology"/>
<dbReference type="Gene3D" id="3.40.30.10">
    <property type="entry name" value="Glutaredoxin"/>
    <property type="match status" value="1"/>
</dbReference>
<feature type="disulfide bond" description="Redox-active" evidence="4">
    <location>
        <begin position="77"/>
        <end position="81"/>
    </location>
</feature>
<comment type="caution">
    <text evidence="7">The sequence shown here is derived from an EMBL/GenBank/DDBJ whole genome shotgun (WGS) entry which is preliminary data.</text>
</comment>
<dbReference type="FunFam" id="3.40.30.10:FF:000013">
    <property type="entry name" value="Blast:Protein SCO1 homolog, mitochondrial"/>
    <property type="match status" value="1"/>
</dbReference>
<feature type="signal peptide" evidence="5">
    <location>
        <begin position="1"/>
        <end position="25"/>
    </location>
</feature>
<evidence type="ECO:0000256" key="1">
    <source>
        <dbReference type="ARBA" id="ARBA00010996"/>
    </source>
</evidence>
<evidence type="ECO:0000256" key="4">
    <source>
        <dbReference type="PIRSR" id="PIRSR603782-2"/>
    </source>
</evidence>
<dbReference type="InterPro" id="IPR036249">
    <property type="entry name" value="Thioredoxin-like_sf"/>
</dbReference>
<comment type="similarity">
    <text evidence="1">Belongs to the SCO1/2 family.</text>
</comment>
<dbReference type="PANTHER" id="PTHR12151">
    <property type="entry name" value="ELECTRON TRANSPORT PROTIN SCO1/SENC FAMILY MEMBER"/>
    <property type="match status" value="1"/>
</dbReference>
<evidence type="ECO:0000256" key="3">
    <source>
        <dbReference type="PIRSR" id="PIRSR603782-1"/>
    </source>
</evidence>
<keyword evidence="5" id="KW-0732">Signal</keyword>
<evidence type="ECO:0000256" key="2">
    <source>
        <dbReference type="ARBA" id="ARBA00023008"/>
    </source>
</evidence>
<dbReference type="OrthoDB" id="9790194at2"/>
<dbReference type="PROSITE" id="PS51352">
    <property type="entry name" value="THIOREDOXIN_2"/>
    <property type="match status" value="1"/>
</dbReference>
<feature type="binding site" evidence="3">
    <location>
        <position position="81"/>
    </location>
    <ligand>
        <name>Cu cation</name>
        <dbReference type="ChEBI" id="CHEBI:23378"/>
    </ligand>
</feature>
<dbReference type="InterPro" id="IPR013766">
    <property type="entry name" value="Thioredoxin_domain"/>
</dbReference>
<feature type="chain" id="PRO_5013034652" evidence="5">
    <location>
        <begin position="26"/>
        <end position="203"/>
    </location>
</feature>
<accession>A0A261STT9</accession>
<feature type="binding site" evidence="3">
    <location>
        <position position="166"/>
    </location>
    <ligand>
        <name>Cu cation</name>
        <dbReference type="ChEBI" id="CHEBI:23378"/>
    </ligand>
</feature>
<evidence type="ECO:0000256" key="5">
    <source>
        <dbReference type="SAM" id="SignalP"/>
    </source>
</evidence>
<keyword evidence="4" id="KW-1015">Disulfide bond</keyword>
<feature type="domain" description="Thioredoxin" evidence="6">
    <location>
        <begin position="25"/>
        <end position="203"/>
    </location>
</feature>
<dbReference type="GO" id="GO:0046872">
    <property type="term" value="F:metal ion binding"/>
    <property type="evidence" value="ECO:0007669"/>
    <property type="project" value="UniProtKB-KW"/>
</dbReference>
<dbReference type="SUPFAM" id="SSF52833">
    <property type="entry name" value="Thioredoxin-like"/>
    <property type="match status" value="1"/>
</dbReference>
<organism evidence="7 8">
    <name type="scientific">Bordetella genomosp. 1</name>
    <dbReference type="NCBI Taxonomy" id="1395607"/>
    <lineage>
        <taxon>Bacteria</taxon>
        <taxon>Pseudomonadati</taxon>
        <taxon>Pseudomonadota</taxon>
        <taxon>Betaproteobacteria</taxon>
        <taxon>Burkholderiales</taxon>
        <taxon>Alcaligenaceae</taxon>
        <taxon>Bordetella</taxon>
    </lineage>
</organism>
<dbReference type="InterPro" id="IPR003782">
    <property type="entry name" value="SCO1/SenC"/>
</dbReference>
<dbReference type="Proteomes" id="UP000217005">
    <property type="component" value="Unassembled WGS sequence"/>
</dbReference>
<keyword evidence="2 3" id="KW-0186">Copper</keyword>